<gene>
    <name evidence="3" type="ORF">A7E78_06180</name>
</gene>
<name>A0A1L3GT46_9BACT</name>
<feature type="transmembrane region" description="Helical" evidence="1">
    <location>
        <begin position="160"/>
        <end position="190"/>
    </location>
</feature>
<keyword evidence="1" id="KW-0812">Transmembrane</keyword>
<dbReference type="InterPro" id="IPR038880">
    <property type="entry name" value="MJ0871-like"/>
</dbReference>
<dbReference type="Proteomes" id="UP000182517">
    <property type="component" value="Chromosome"/>
</dbReference>
<keyword evidence="1" id="KW-1133">Transmembrane helix</keyword>
<dbReference type="EMBL" id="CP015519">
    <property type="protein sequence ID" value="APG29040.1"/>
    <property type="molecule type" value="Genomic_DNA"/>
</dbReference>
<protein>
    <submittedName>
        <fullName evidence="3">Nucleoside recognition protein</fullName>
    </submittedName>
</protein>
<keyword evidence="1" id="KW-0472">Membrane</keyword>
<evidence type="ECO:0000256" key="2">
    <source>
        <dbReference type="SAM" id="SignalP"/>
    </source>
</evidence>
<dbReference type="OrthoDB" id="5453678at2"/>
<feature type="transmembrane region" description="Helical" evidence="1">
    <location>
        <begin position="374"/>
        <end position="397"/>
    </location>
</feature>
<dbReference type="STRING" id="1842532.A7E78_06180"/>
<keyword evidence="4" id="KW-1185">Reference proteome</keyword>
<dbReference type="KEGG" id="pef:A7E78_06180"/>
<feature type="transmembrane region" description="Helical" evidence="1">
    <location>
        <begin position="267"/>
        <end position="294"/>
    </location>
</feature>
<organism evidence="3 4">
    <name type="scientific">Syntrophotalea acetylenivorans</name>
    <dbReference type="NCBI Taxonomy" id="1842532"/>
    <lineage>
        <taxon>Bacteria</taxon>
        <taxon>Pseudomonadati</taxon>
        <taxon>Thermodesulfobacteriota</taxon>
        <taxon>Desulfuromonadia</taxon>
        <taxon>Desulfuromonadales</taxon>
        <taxon>Syntrophotaleaceae</taxon>
        <taxon>Syntrophotalea</taxon>
    </lineage>
</organism>
<proteinExistence type="predicted"/>
<evidence type="ECO:0000313" key="4">
    <source>
        <dbReference type="Proteomes" id="UP000182517"/>
    </source>
</evidence>
<evidence type="ECO:0000313" key="3">
    <source>
        <dbReference type="EMBL" id="APG29040.1"/>
    </source>
</evidence>
<keyword evidence="2" id="KW-0732">Signal</keyword>
<feature type="signal peptide" evidence="2">
    <location>
        <begin position="1"/>
        <end position="30"/>
    </location>
</feature>
<dbReference type="AlphaFoldDB" id="A0A1L3GT46"/>
<feature type="transmembrane region" description="Helical" evidence="1">
    <location>
        <begin position="196"/>
        <end position="217"/>
    </location>
</feature>
<feature type="chain" id="PRO_5012521183" evidence="2">
    <location>
        <begin position="31"/>
        <end position="398"/>
    </location>
</feature>
<evidence type="ECO:0000256" key="1">
    <source>
        <dbReference type="SAM" id="Phobius"/>
    </source>
</evidence>
<dbReference type="PANTHER" id="PTHR38139:SF1">
    <property type="entry name" value="NUCLEOSIDE TRANSPORTER_FEOB GTPASE GATE DOMAIN-CONTAINING PROTEIN"/>
    <property type="match status" value="1"/>
</dbReference>
<dbReference type="PANTHER" id="PTHR38139">
    <property type="entry name" value="GATE DOMAIN-CONTAINING PROTEIN"/>
    <property type="match status" value="1"/>
</dbReference>
<sequence length="398" mass="43888">MRYFPILLALISLLSLGTLGFVGLTPPAMAAASQTETALRPEKVQAEGARGRALERARHQARENPSAYRSWKRQLPFWPRKTVLLIELAFMITIGILIGQVLEVAGWIGVLSVLAWPLIRLGRLPKAAGPAFIMAFQSGAVANSMLVTYRDEGTLNNRHLYTSVLVVSCLSLFAHLPTFIVPLGFAFGWMATGALFGVRFAAIALEIILVLIVSSWLSRRWSENRTDFNVPAQTAVIEGVRSGRPAFASREFWRKVWKRSQRTLRRLLLYVVPTFVVMALLEQFQAFDFLAAWLPGLFKPSFLPPQSVAIIPAQAVNMYNGAIAAANFIDAGNLTTKQAVTTILLGSVITAPIRTLRHALPTYLATLGARPGTVMAFSAQALRVLFVLLCTWVMVLVW</sequence>
<reference evidence="3 4" key="1">
    <citation type="journal article" date="2017" name="Genome Announc.">
        <title>Complete Genome Sequences of Two Acetylene-Fermenting Pelobacter acetylenicus Strains.</title>
        <authorList>
            <person name="Sutton J.M."/>
            <person name="Baesman S.M."/>
            <person name="Fierst J.L."/>
            <person name="Poret-Peterson A.T."/>
            <person name="Oremland R.S."/>
            <person name="Dunlap D.S."/>
            <person name="Akob D.M."/>
        </authorList>
    </citation>
    <scope>NUCLEOTIDE SEQUENCE [LARGE SCALE GENOMIC DNA]</scope>
    <source>
        <strain evidence="3 4">SFB93</strain>
    </source>
</reference>
<accession>A0A1L3GT46</accession>